<dbReference type="Proteomes" id="UP000622580">
    <property type="component" value="Unassembled WGS sequence"/>
</dbReference>
<evidence type="ECO:0000313" key="2">
    <source>
        <dbReference type="Proteomes" id="UP000622580"/>
    </source>
</evidence>
<reference evidence="1" key="1">
    <citation type="submission" date="2021-04" db="EMBL/GenBank/DDBJ databases">
        <title>Draft genome assembly of strain Phenylobacterium sp. 20VBR1 using MiniION and Illumina platforms.</title>
        <authorList>
            <person name="Thomas F.A."/>
            <person name="Krishnan K.P."/>
            <person name="Sinha R.K."/>
        </authorList>
    </citation>
    <scope>NUCLEOTIDE SEQUENCE</scope>
    <source>
        <strain evidence="1">20VBR1</strain>
    </source>
</reference>
<name>A0A941HY59_9CAUL</name>
<protein>
    <submittedName>
        <fullName evidence="1">Uncharacterized protein</fullName>
    </submittedName>
</protein>
<comment type="caution">
    <text evidence="1">The sequence shown here is derived from an EMBL/GenBank/DDBJ whole genome shotgun (WGS) entry which is preliminary data.</text>
</comment>
<dbReference type="AlphaFoldDB" id="A0A941HY59"/>
<organism evidence="1 2">
    <name type="scientific">Phenylobacterium glaciei</name>
    <dbReference type="NCBI Taxonomy" id="2803784"/>
    <lineage>
        <taxon>Bacteria</taxon>
        <taxon>Pseudomonadati</taxon>
        <taxon>Pseudomonadota</taxon>
        <taxon>Alphaproteobacteria</taxon>
        <taxon>Caulobacterales</taxon>
        <taxon>Caulobacteraceae</taxon>
        <taxon>Phenylobacterium</taxon>
    </lineage>
</organism>
<dbReference type="Pfam" id="PF20901">
    <property type="entry name" value="Sf6_terminase"/>
    <property type="match status" value="2"/>
</dbReference>
<dbReference type="RefSeq" id="WP_215343285.1">
    <property type="nucleotide sequence ID" value="NZ_JAGSGD010000003.1"/>
</dbReference>
<gene>
    <name evidence="1" type="ORF">JKL49_20415</name>
</gene>
<dbReference type="Gene3D" id="1.10.10.60">
    <property type="entry name" value="Homeodomain-like"/>
    <property type="match status" value="4"/>
</dbReference>
<dbReference type="EMBL" id="JAGSGD010000003">
    <property type="protein sequence ID" value="MBR7621766.1"/>
    <property type="molecule type" value="Genomic_DNA"/>
</dbReference>
<accession>A0A941HY59</accession>
<sequence length="280" mass="32238">MAAAYPRKEMMVRVCEAVEKGARLHQLEQRPGFPCRQTIYRWAKEDEAFADRLMYARQWRRGMEVSATAGPVFDPERAEAFLMEVKRGHAVRDLVRRPEWPNRDRFNRWKSERPEFVAALAEAVALAARMRPRKWEFYAEAIADRIIQRAASGETMAEIAAAKGLPGKVDIRRWKRLRPDFAKALRLAKLGGQMRRSAKPSRLTPALFDHILTQMTTGASLRQVAQVPGMPHYVTLMAWQRRDPAFAKMLAWAREEGHWARGLDEVARVDALAARHRRSP</sequence>
<dbReference type="InterPro" id="IPR048683">
    <property type="entry name" value="Sf6_terminase"/>
</dbReference>
<evidence type="ECO:0000313" key="1">
    <source>
        <dbReference type="EMBL" id="MBR7621766.1"/>
    </source>
</evidence>
<proteinExistence type="predicted"/>
<keyword evidence="2" id="KW-1185">Reference proteome</keyword>